<keyword evidence="2" id="KW-0812">Transmembrane</keyword>
<gene>
    <name evidence="3" type="ORF">FKR81_32570</name>
</gene>
<dbReference type="AlphaFoldDB" id="A0A563EK68"/>
<dbReference type="OrthoDB" id="3701240at2"/>
<keyword evidence="4" id="KW-1185">Reference proteome</keyword>
<dbReference type="RefSeq" id="WP_146357926.1">
    <property type="nucleotide sequence ID" value="NZ_VOBR01000026.1"/>
</dbReference>
<evidence type="ECO:0000256" key="2">
    <source>
        <dbReference type="SAM" id="Phobius"/>
    </source>
</evidence>
<keyword evidence="2" id="KW-1133">Transmembrane helix</keyword>
<evidence type="ECO:0000313" key="4">
    <source>
        <dbReference type="Proteomes" id="UP000316639"/>
    </source>
</evidence>
<name>A0A563EK68_9PSEU</name>
<protein>
    <submittedName>
        <fullName evidence="3">Uncharacterized protein</fullName>
    </submittedName>
</protein>
<sequence>MREDDLRATFDALHAKGTPARPFEAADIIREGGRQRRAHRTWAVIGTGLATAAAVVAALLLLPSAPAPEPVLPADPPTPSSSFTVPPTPTAPPAPNSSQVVPSGTPPGSHPAPNTTAPQQPPTSIPATF</sequence>
<dbReference type="Proteomes" id="UP000316639">
    <property type="component" value="Unassembled WGS sequence"/>
</dbReference>
<accession>A0A563EK68</accession>
<feature type="compositionally biased region" description="Pro residues" evidence="1">
    <location>
        <begin position="119"/>
        <end position="129"/>
    </location>
</feature>
<proteinExistence type="predicted"/>
<feature type="compositionally biased region" description="Pro residues" evidence="1">
    <location>
        <begin position="66"/>
        <end position="79"/>
    </location>
</feature>
<evidence type="ECO:0000256" key="1">
    <source>
        <dbReference type="SAM" id="MobiDB-lite"/>
    </source>
</evidence>
<keyword evidence="2" id="KW-0472">Membrane</keyword>
<dbReference type="EMBL" id="VOBR01000026">
    <property type="protein sequence ID" value="TWP47444.1"/>
    <property type="molecule type" value="Genomic_DNA"/>
</dbReference>
<feature type="compositionally biased region" description="Pro residues" evidence="1">
    <location>
        <begin position="86"/>
        <end position="95"/>
    </location>
</feature>
<feature type="transmembrane region" description="Helical" evidence="2">
    <location>
        <begin position="42"/>
        <end position="62"/>
    </location>
</feature>
<evidence type="ECO:0000313" key="3">
    <source>
        <dbReference type="EMBL" id="TWP47444.1"/>
    </source>
</evidence>
<organism evidence="3 4">
    <name type="scientific">Lentzea tibetensis</name>
    <dbReference type="NCBI Taxonomy" id="2591470"/>
    <lineage>
        <taxon>Bacteria</taxon>
        <taxon>Bacillati</taxon>
        <taxon>Actinomycetota</taxon>
        <taxon>Actinomycetes</taxon>
        <taxon>Pseudonocardiales</taxon>
        <taxon>Pseudonocardiaceae</taxon>
        <taxon>Lentzea</taxon>
    </lineage>
</organism>
<comment type="caution">
    <text evidence="3">The sequence shown here is derived from an EMBL/GenBank/DDBJ whole genome shotgun (WGS) entry which is preliminary data.</text>
</comment>
<feature type="region of interest" description="Disordered" evidence="1">
    <location>
        <begin position="66"/>
        <end position="129"/>
    </location>
</feature>
<reference evidence="3 4" key="1">
    <citation type="submission" date="2019-07" db="EMBL/GenBank/DDBJ databases">
        <title>Lentzea xizangensis sp. nov., isolated from Qinghai-Tibetan Plateau Soils.</title>
        <authorList>
            <person name="Huang J."/>
        </authorList>
    </citation>
    <scope>NUCLEOTIDE SEQUENCE [LARGE SCALE GENOMIC DNA]</scope>
    <source>
        <strain evidence="3 4">FXJ1.1311</strain>
    </source>
</reference>